<dbReference type="InterPro" id="IPR002871">
    <property type="entry name" value="NIF_FeS_clus_asmbl_NifU_N"/>
</dbReference>
<organism evidence="1 2">
    <name type="scientific">Iodidimonas nitroreducens</name>
    <dbReference type="NCBI Taxonomy" id="1236968"/>
    <lineage>
        <taxon>Bacteria</taxon>
        <taxon>Pseudomonadati</taxon>
        <taxon>Pseudomonadota</taxon>
        <taxon>Alphaproteobacteria</taxon>
        <taxon>Iodidimonadales</taxon>
        <taxon>Iodidimonadaceae</taxon>
        <taxon>Iodidimonas</taxon>
    </lineage>
</organism>
<name>A0A5A7N6M2_9PROT</name>
<dbReference type="Gene3D" id="3.90.1010.10">
    <property type="match status" value="1"/>
</dbReference>
<gene>
    <name evidence="1" type="primary">nifU</name>
    <name evidence="1" type="ORF">JCM17846_03580</name>
</gene>
<dbReference type="CDD" id="cd06664">
    <property type="entry name" value="IscU_like"/>
    <property type="match status" value="1"/>
</dbReference>
<sequence length="155" mass="16779">MRLGFYQAAAYLWGMNTLYSTDILRLATQIPFTERLLTPDVSVVRTSRICGSRVSLDACFKGDQIARLGLDVRACALGQASSALVAPLLIGRSRDDIARAAAEFSQMLTQDGEAPAPPFDRLALLEPVRAHKARHASVMLIFDAALAAFDARASI</sequence>
<comment type="caution">
    <text evidence="1">The sequence shown here is derived from an EMBL/GenBank/DDBJ whole genome shotgun (WGS) entry which is preliminary data.</text>
</comment>
<dbReference type="GO" id="GO:0051536">
    <property type="term" value="F:iron-sulfur cluster binding"/>
    <property type="evidence" value="ECO:0007669"/>
    <property type="project" value="InterPro"/>
</dbReference>
<dbReference type="SUPFAM" id="SSF82649">
    <property type="entry name" value="SufE/NifU"/>
    <property type="match status" value="1"/>
</dbReference>
<evidence type="ECO:0000313" key="1">
    <source>
        <dbReference type="EMBL" id="GER02676.1"/>
    </source>
</evidence>
<proteinExistence type="predicted"/>
<dbReference type="GO" id="GO:0005506">
    <property type="term" value="F:iron ion binding"/>
    <property type="evidence" value="ECO:0007669"/>
    <property type="project" value="InterPro"/>
</dbReference>
<dbReference type="EMBL" id="BKCN01000001">
    <property type="protein sequence ID" value="GER02676.1"/>
    <property type="molecule type" value="Genomic_DNA"/>
</dbReference>
<dbReference type="AlphaFoldDB" id="A0A5A7N6M2"/>
<dbReference type="Proteomes" id="UP000324996">
    <property type="component" value="Unassembled WGS sequence"/>
</dbReference>
<keyword evidence="2" id="KW-1185">Reference proteome</keyword>
<evidence type="ECO:0000313" key="2">
    <source>
        <dbReference type="Proteomes" id="UP000324996"/>
    </source>
</evidence>
<protein>
    <submittedName>
        <fullName evidence="1">Iron-sulfur cluster scaffold-like protein</fullName>
    </submittedName>
</protein>
<accession>A0A5A7N6M2</accession>
<reference evidence="1 2" key="1">
    <citation type="submission" date="2019-09" db="EMBL/GenBank/DDBJ databases">
        <title>NBRP : Genome information of microbial organism related human and environment.</title>
        <authorList>
            <person name="Hattori M."/>
            <person name="Oshima K."/>
            <person name="Inaba H."/>
            <person name="Suda W."/>
            <person name="Sakamoto M."/>
            <person name="Iino T."/>
            <person name="Kitahara M."/>
            <person name="Oshida Y."/>
            <person name="Iida T."/>
            <person name="Kudo T."/>
            <person name="Itoh T."/>
            <person name="Ohkuma M."/>
        </authorList>
    </citation>
    <scope>NUCLEOTIDE SEQUENCE [LARGE SCALE GENOMIC DNA]</scope>
    <source>
        <strain evidence="1 2">Q-1</strain>
    </source>
</reference>
<dbReference type="RefSeq" id="WP_052370578.1">
    <property type="nucleotide sequence ID" value="NZ_BKCN01000001.1"/>
</dbReference>
<dbReference type="GO" id="GO:0016226">
    <property type="term" value="P:iron-sulfur cluster assembly"/>
    <property type="evidence" value="ECO:0007669"/>
    <property type="project" value="InterPro"/>
</dbReference>